<feature type="domain" description="HAMP" evidence="7">
    <location>
        <begin position="209"/>
        <end position="263"/>
    </location>
</feature>
<dbReference type="Gene3D" id="3.30.450.290">
    <property type="match status" value="1"/>
</dbReference>
<sequence length="540" mass="57340">MRRLADTPIWVRLTGAIWLMLVLAWGGMIAWETRANRSVAIGQAKDFAAAVNEMTMAGLTGMMITGTVAQRDVFLDQIKELSVVRDLRVLRGEAVSKAFGPGSIAGPEPDAEERQVLAGGPALLRIERDEGHGEHLRVIFPARASKSYLGKDCLSCHQVAEGTPLGAVSMRISLDRVDAAVADFRNRSVLFAVLVSLPLLAFVYLFIRRFVTRPLSHLAGSLSEIAQGGGDLTRRLGGEGDDEIGRTAGTFNDMMGTIRALVRQVGDAAAAVNASARALSAGAASLAERSHRQNESSVSAAQAVDGLMANTTHIADSTEAVRERSHDSLARSEEAQRSLRQLIGEVGEVGTAVQQMAAAVGDFVESTEAITRMTQEVREIAEQTNLLALNAAIEAARAGEQGRGFAVVADEVRKLAEKSARSAGEIDAITREIGRRSASVQESIASGMSHLQSSRDMADRVSGVLGAANAAVAEVGEGLDRIGRATREQRQASESVTSSIDAIAAMAADNDSAIEQTVAAAYELEQLAARLQESVSRFRV</sequence>
<dbReference type="RefSeq" id="WP_096451242.1">
    <property type="nucleotide sequence ID" value="NZ_JBHSOG010000016.1"/>
</dbReference>
<dbReference type="PROSITE" id="PS50885">
    <property type="entry name" value="HAMP"/>
    <property type="match status" value="1"/>
</dbReference>
<name>A0ABW1ANJ5_9RHOO</name>
<dbReference type="PROSITE" id="PS50111">
    <property type="entry name" value="CHEMOTAXIS_TRANSDUC_2"/>
    <property type="match status" value="1"/>
</dbReference>
<feature type="domain" description="Methyl-accepting transducer" evidence="6">
    <location>
        <begin position="268"/>
        <end position="504"/>
    </location>
</feature>
<dbReference type="SUPFAM" id="SSF58104">
    <property type="entry name" value="Methyl-accepting chemotaxis protein (MCP) signaling domain"/>
    <property type="match status" value="1"/>
</dbReference>
<keyword evidence="1 3" id="KW-0807">Transducer</keyword>
<keyword evidence="5" id="KW-0812">Transmembrane</keyword>
<feature type="transmembrane region" description="Helical" evidence="5">
    <location>
        <begin position="189"/>
        <end position="207"/>
    </location>
</feature>
<evidence type="ECO:0000313" key="8">
    <source>
        <dbReference type="EMBL" id="MFC5768857.1"/>
    </source>
</evidence>
<evidence type="ECO:0000256" key="2">
    <source>
        <dbReference type="ARBA" id="ARBA00029447"/>
    </source>
</evidence>
<dbReference type="Gene3D" id="1.10.287.950">
    <property type="entry name" value="Methyl-accepting chemotaxis protein"/>
    <property type="match status" value="1"/>
</dbReference>
<evidence type="ECO:0000256" key="4">
    <source>
        <dbReference type="SAM" id="MobiDB-lite"/>
    </source>
</evidence>
<feature type="transmembrane region" description="Helical" evidence="5">
    <location>
        <begin position="9"/>
        <end position="31"/>
    </location>
</feature>
<dbReference type="Pfam" id="PF00672">
    <property type="entry name" value="HAMP"/>
    <property type="match status" value="1"/>
</dbReference>
<feature type="region of interest" description="Disordered" evidence="4">
    <location>
        <begin position="314"/>
        <end position="333"/>
    </location>
</feature>
<dbReference type="PANTHER" id="PTHR32089:SF112">
    <property type="entry name" value="LYSOZYME-LIKE PROTEIN-RELATED"/>
    <property type="match status" value="1"/>
</dbReference>
<keyword evidence="5" id="KW-1133">Transmembrane helix</keyword>
<comment type="caution">
    <text evidence="8">The sequence shown here is derived from an EMBL/GenBank/DDBJ whole genome shotgun (WGS) entry which is preliminary data.</text>
</comment>
<proteinExistence type="inferred from homology"/>
<evidence type="ECO:0000256" key="5">
    <source>
        <dbReference type="SAM" id="Phobius"/>
    </source>
</evidence>
<evidence type="ECO:0000259" key="6">
    <source>
        <dbReference type="PROSITE" id="PS50111"/>
    </source>
</evidence>
<dbReference type="InterPro" id="IPR004089">
    <property type="entry name" value="MCPsignal_dom"/>
</dbReference>
<accession>A0ABW1ANJ5</accession>
<evidence type="ECO:0000256" key="3">
    <source>
        <dbReference type="PROSITE-ProRule" id="PRU00284"/>
    </source>
</evidence>
<dbReference type="EMBL" id="JBHSOG010000016">
    <property type="protein sequence ID" value="MFC5768857.1"/>
    <property type="molecule type" value="Genomic_DNA"/>
</dbReference>
<gene>
    <name evidence="8" type="ORF">ACFPTN_05690</name>
</gene>
<comment type="similarity">
    <text evidence="2">Belongs to the methyl-accepting chemotaxis (MCP) protein family.</text>
</comment>
<protein>
    <submittedName>
        <fullName evidence="8">Methyl-accepting chemotaxis protein</fullName>
    </submittedName>
</protein>
<organism evidence="8 9">
    <name type="scientific">Thauera sinica</name>
    <dbReference type="NCBI Taxonomy" id="2665146"/>
    <lineage>
        <taxon>Bacteria</taxon>
        <taxon>Pseudomonadati</taxon>
        <taxon>Pseudomonadota</taxon>
        <taxon>Betaproteobacteria</taxon>
        <taxon>Rhodocyclales</taxon>
        <taxon>Zoogloeaceae</taxon>
        <taxon>Thauera</taxon>
    </lineage>
</organism>
<dbReference type="SMART" id="SM00304">
    <property type="entry name" value="HAMP"/>
    <property type="match status" value="2"/>
</dbReference>
<dbReference type="Pfam" id="PF00015">
    <property type="entry name" value="MCPsignal"/>
    <property type="match status" value="1"/>
</dbReference>
<dbReference type="InterPro" id="IPR003660">
    <property type="entry name" value="HAMP_dom"/>
</dbReference>
<evidence type="ECO:0000256" key="1">
    <source>
        <dbReference type="ARBA" id="ARBA00023224"/>
    </source>
</evidence>
<reference evidence="9" key="1">
    <citation type="journal article" date="2019" name="Int. J. Syst. Evol. Microbiol.">
        <title>The Global Catalogue of Microorganisms (GCM) 10K type strain sequencing project: providing services to taxonomists for standard genome sequencing and annotation.</title>
        <authorList>
            <consortium name="The Broad Institute Genomics Platform"/>
            <consortium name="The Broad Institute Genome Sequencing Center for Infectious Disease"/>
            <person name="Wu L."/>
            <person name="Ma J."/>
        </authorList>
    </citation>
    <scope>NUCLEOTIDE SEQUENCE [LARGE SCALE GENOMIC DNA]</scope>
    <source>
        <strain evidence="9">SHR3</strain>
    </source>
</reference>
<dbReference type="CDD" id="cd06225">
    <property type="entry name" value="HAMP"/>
    <property type="match status" value="1"/>
</dbReference>
<evidence type="ECO:0000259" key="7">
    <source>
        <dbReference type="PROSITE" id="PS50885"/>
    </source>
</evidence>
<dbReference type="SMART" id="SM00283">
    <property type="entry name" value="MA"/>
    <property type="match status" value="1"/>
</dbReference>
<keyword evidence="9" id="KW-1185">Reference proteome</keyword>
<keyword evidence="5" id="KW-0472">Membrane</keyword>
<dbReference type="PANTHER" id="PTHR32089">
    <property type="entry name" value="METHYL-ACCEPTING CHEMOTAXIS PROTEIN MCPB"/>
    <property type="match status" value="1"/>
</dbReference>
<dbReference type="Proteomes" id="UP001595974">
    <property type="component" value="Unassembled WGS sequence"/>
</dbReference>
<feature type="compositionally biased region" description="Basic and acidic residues" evidence="4">
    <location>
        <begin position="319"/>
        <end position="333"/>
    </location>
</feature>
<evidence type="ECO:0000313" key="9">
    <source>
        <dbReference type="Proteomes" id="UP001595974"/>
    </source>
</evidence>